<sequence>MKLPIWRRAPPSRRYENQDDSTQNRMAAYRHPIWQPTADEFPLERGEKELHSRSCGTALESQLWNSALVTVVEQRLSLGPLPMLQRGRKKGEIISMGTLEQPASFTRAACVCVSRCARDATLVFPRRLHSPENTTLMILFDVDSLHLLRPASRHVTRASRHVSEGPRWLSGYPARLPPRRSGFDPRPGHFRFSRVGNRAGRCRWSAGFFFLGDLPFPPSFHSGAGPYSCQSPASALKTSMLRDVQISSRNTLDDLKHAASSQLERWTAYKPFEAFEQSRTAVLHEASCADRRIASHASGAVRTIQRCVGAWTHKEQWHFSKVGFKSAHFIANSLHLLVTERACSSHCFICANSAVSQSRGTPSLVHQTSDVRIRITPPGLEPGGRLAVSPLQHRIDSCNKLKSSTYSTTNRLPPRRTGLDSQFVGRGRGAPGFSHVGIVPDDANGWRIFSVISRFPRPRHSGRCSILTSLPPTVGSQDLDFQASNQYQCFLQGVKTPTVARNKLAASLARIIDGGANVGHVRGIIGLLHLLESVAVKIFSTDFTGPVDQHRFSP</sequence>
<reference evidence="1 2" key="1">
    <citation type="submission" date="2023-02" db="EMBL/GenBank/DDBJ databases">
        <title>LHISI_Scaffold_Assembly.</title>
        <authorList>
            <person name="Stuart O.P."/>
            <person name="Cleave R."/>
            <person name="Magrath M.J.L."/>
            <person name="Mikheyev A.S."/>
        </authorList>
    </citation>
    <scope>NUCLEOTIDE SEQUENCE [LARGE SCALE GENOMIC DNA]</scope>
    <source>
        <strain evidence="1">Daus_M_001</strain>
        <tissue evidence="1">Leg muscle</tissue>
    </source>
</reference>
<accession>A0ABQ9GFN3</accession>
<keyword evidence="2" id="KW-1185">Reference proteome</keyword>
<organism evidence="1 2">
    <name type="scientific">Dryococelus australis</name>
    <dbReference type="NCBI Taxonomy" id="614101"/>
    <lineage>
        <taxon>Eukaryota</taxon>
        <taxon>Metazoa</taxon>
        <taxon>Ecdysozoa</taxon>
        <taxon>Arthropoda</taxon>
        <taxon>Hexapoda</taxon>
        <taxon>Insecta</taxon>
        <taxon>Pterygota</taxon>
        <taxon>Neoptera</taxon>
        <taxon>Polyneoptera</taxon>
        <taxon>Phasmatodea</taxon>
        <taxon>Verophasmatodea</taxon>
        <taxon>Anareolatae</taxon>
        <taxon>Phasmatidae</taxon>
        <taxon>Eurycanthinae</taxon>
        <taxon>Dryococelus</taxon>
    </lineage>
</organism>
<name>A0ABQ9GFN3_9NEOP</name>
<dbReference type="EMBL" id="JARBHB010000013">
    <property type="protein sequence ID" value="KAJ8870282.1"/>
    <property type="molecule type" value="Genomic_DNA"/>
</dbReference>
<comment type="caution">
    <text evidence="1">The sequence shown here is derived from an EMBL/GenBank/DDBJ whole genome shotgun (WGS) entry which is preliminary data.</text>
</comment>
<evidence type="ECO:0000313" key="2">
    <source>
        <dbReference type="Proteomes" id="UP001159363"/>
    </source>
</evidence>
<dbReference type="Proteomes" id="UP001159363">
    <property type="component" value="Chromosome 12"/>
</dbReference>
<gene>
    <name evidence="1" type="ORF">PR048_029303</name>
</gene>
<evidence type="ECO:0000313" key="1">
    <source>
        <dbReference type="EMBL" id="KAJ8870282.1"/>
    </source>
</evidence>
<proteinExistence type="predicted"/>
<protein>
    <submittedName>
        <fullName evidence="1">Uncharacterized protein</fullName>
    </submittedName>
</protein>